<evidence type="ECO:0000313" key="2">
    <source>
        <dbReference type="EMBL" id="KAF3517464.1"/>
    </source>
</evidence>
<protein>
    <submittedName>
        <fullName evidence="2">Uncharacterized protein</fullName>
    </submittedName>
</protein>
<keyword evidence="3" id="KW-1185">Reference proteome</keyword>
<dbReference type="EMBL" id="QGKV02001556">
    <property type="protein sequence ID" value="KAF3517464.1"/>
    <property type="molecule type" value="Genomic_DNA"/>
</dbReference>
<reference evidence="2 3" key="1">
    <citation type="journal article" date="2020" name="BMC Genomics">
        <title>Intraspecific diversification of the crop wild relative Brassica cretica Lam. using demographic model selection.</title>
        <authorList>
            <person name="Kioukis A."/>
            <person name="Michalopoulou V.A."/>
            <person name="Briers L."/>
            <person name="Pirintsos S."/>
            <person name="Studholme D.J."/>
            <person name="Pavlidis P."/>
            <person name="Sarris P.F."/>
        </authorList>
    </citation>
    <scope>NUCLEOTIDE SEQUENCE [LARGE SCALE GENOMIC DNA]</scope>
    <source>
        <strain evidence="3">cv. PFS-1207/04</strain>
    </source>
</reference>
<accession>A0ABQ7AU03</accession>
<evidence type="ECO:0000256" key="1">
    <source>
        <dbReference type="SAM" id="MobiDB-lite"/>
    </source>
</evidence>
<name>A0ABQ7AU03_BRACR</name>
<organism evidence="2 3">
    <name type="scientific">Brassica cretica</name>
    <name type="common">Mustard</name>
    <dbReference type="NCBI Taxonomy" id="69181"/>
    <lineage>
        <taxon>Eukaryota</taxon>
        <taxon>Viridiplantae</taxon>
        <taxon>Streptophyta</taxon>
        <taxon>Embryophyta</taxon>
        <taxon>Tracheophyta</taxon>
        <taxon>Spermatophyta</taxon>
        <taxon>Magnoliopsida</taxon>
        <taxon>eudicotyledons</taxon>
        <taxon>Gunneridae</taxon>
        <taxon>Pentapetalae</taxon>
        <taxon>rosids</taxon>
        <taxon>malvids</taxon>
        <taxon>Brassicales</taxon>
        <taxon>Brassicaceae</taxon>
        <taxon>Brassiceae</taxon>
        <taxon>Brassica</taxon>
    </lineage>
</organism>
<proteinExistence type="predicted"/>
<gene>
    <name evidence="2" type="ORF">DY000_02062174</name>
</gene>
<feature type="region of interest" description="Disordered" evidence="1">
    <location>
        <begin position="1"/>
        <end position="25"/>
    </location>
</feature>
<feature type="compositionally biased region" description="Polar residues" evidence="1">
    <location>
        <begin position="14"/>
        <end position="25"/>
    </location>
</feature>
<sequence length="75" mass="8251">MNPKPNTHPVPFVTRSQPATSDRLSSIPKQDLSQLAIDDSILLAIAACFPLAVRRSQIQLAFPIPARTARDPFQL</sequence>
<evidence type="ECO:0000313" key="3">
    <source>
        <dbReference type="Proteomes" id="UP000266723"/>
    </source>
</evidence>
<comment type="caution">
    <text evidence="2">The sequence shown here is derived from an EMBL/GenBank/DDBJ whole genome shotgun (WGS) entry which is preliminary data.</text>
</comment>
<dbReference type="Proteomes" id="UP000266723">
    <property type="component" value="Unassembled WGS sequence"/>
</dbReference>